<dbReference type="SUPFAM" id="SSF53098">
    <property type="entry name" value="Ribonuclease H-like"/>
    <property type="match status" value="1"/>
</dbReference>
<dbReference type="HOGENOM" id="CLU_2489341_0_0_1"/>
<dbReference type="GO" id="GO:0003676">
    <property type="term" value="F:nucleic acid binding"/>
    <property type="evidence" value="ECO:0007669"/>
    <property type="project" value="InterPro"/>
</dbReference>
<dbReference type="Gene3D" id="3.30.420.10">
    <property type="entry name" value="Ribonuclease H-like superfamily/Ribonuclease H"/>
    <property type="match status" value="1"/>
</dbReference>
<keyword evidence="2" id="KW-1185">Reference proteome</keyword>
<dbReference type="eggNOG" id="ENOG502RRA1">
    <property type="taxonomic scope" value="Eukaryota"/>
</dbReference>
<dbReference type="InterPro" id="IPR036397">
    <property type="entry name" value="RNaseH_sf"/>
</dbReference>
<accession>S8FCS3</accession>
<evidence type="ECO:0000313" key="1">
    <source>
        <dbReference type="EMBL" id="EPS99365.1"/>
    </source>
</evidence>
<evidence type="ECO:0000313" key="2">
    <source>
        <dbReference type="Proteomes" id="UP000015241"/>
    </source>
</evidence>
<feature type="non-terminal residue" evidence="1">
    <location>
        <position position="87"/>
    </location>
</feature>
<sequence length="87" mass="9224">MRASPTARQIILCADNAAAIESILDLGVHSDQAWSRRFCDAANEFLAADPHNCIVVQWTPGHRVIKGNEGADEIAKGVASSAPPRGS</sequence>
<dbReference type="Proteomes" id="UP000015241">
    <property type="component" value="Unassembled WGS sequence"/>
</dbReference>
<dbReference type="OrthoDB" id="3230070at2759"/>
<proteinExistence type="predicted"/>
<protein>
    <submittedName>
        <fullName evidence="1">Uncharacterized protein</fullName>
    </submittedName>
</protein>
<gene>
    <name evidence="1" type="ORF">FOMPIDRAFT_56607</name>
</gene>
<dbReference type="InParanoid" id="S8FCS3"/>
<dbReference type="AlphaFoldDB" id="S8FCS3"/>
<reference evidence="1 2" key="1">
    <citation type="journal article" date="2012" name="Science">
        <title>The Paleozoic origin of enzymatic lignin decomposition reconstructed from 31 fungal genomes.</title>
        <authorList>
            <person name="Floudas D."/>
            <person name="Binder M."/>
            <person name="Riley R."/>
            <person name="Barry K."/>
            <person name="Blanchette R.A."/>
            <person name="Henrissat B."/>
            <person name="Martinez A.T."/>
            <person name="Otillar R."/>
            <person name="Spatafora J.W."/>
            <person name="Yadav J.S."/>
            <person name="Aerts A."/>
            <person name="Benoit I."/>
            <person name="Boyd A."/>
            <person name="Carlson A."/>
            <person name="Copeland A."/>
            <person name="Coutinho P.M."/>
            <person name="de Vries R.P."/>
            <person name="Ferreira P."/>
            <person name="Findley K."/>
            <person name="Foster B."/>
            <person name="Gaskell J."/>
            <person name="Glotzer D."/>
            <person name="Gorecki P."/>
            <person name="Heitman J."/>
            <person name="Hesse C."/>
            <person name="Hori C."/>
            <person name="Igarashi K."/>
            <person name="Jurgens J.A."/>
            <person name="Kallen N."/>
            <person name="Kersten P."/>
            <person name="Kohler A."/>
            <person name="Kuees U."/>
            <person name="Kumar T.K.A."/>
            <person name="Kuo A."/>
            <person name="LaButti K."/>
            <person name="Larrondo L.F."/>
            <person name="Lindquist E."/>
            <person name="Ling A."/>
            <person name="Lombard V."/>
            <person name="Lucas S."/>
            <person name="Lundell T."/>
            <person name="Martin R."/>
            <person name="McLaughlin D.J."/>
            <person name="Morgenstern I."/>
            <person name="Morin E."/>
            <person name="Murat C."/>
            <person name="Nagy L.G."/>
            <person name="Nolan M."/>
            <person name="Ohm R.A."/>
            <person name="Patyshakuliyeva A."/>
            <person name="Rokas A."/>
            <person name="Ruiz-Duenas F.J."/>
            <person name="Sabat G."/>
            <person name="Salamov A."/>
            <person name="Samejima M."/>
            <person name="Schmutz J."/>
            <person name="Slot J.C."/>
            <person name="St John F."/>
            <person name="Stenlid J."/>
            <person name="Sun H."/>
            <person name="Sun S."/>
            <person name="Syed K."/>
            <person name="Tsang A."/>
            <person name="Wiebenga A."/>
            <person name="Young D."/>
            <person name="Pisabarro A."/>
            <person name="Eastwood D.C."/>
            <person name="Martin F."/>
            <person name="Cullen D."/>
            <person name="Grigoriev I.V."/>
            <person name="Hibbett D.S."/>
        </authorList>
    </citation>
    <scope>NUCLEOTIDE SEQUENCE</scope>
    <source>
        <strain evidence="2">FP-58527</strain>
    </source>
</reference>
<dbReference type="EMBL" id="KE504157">
    <property type="protein sequence ID" value="EPS99365.1"/>
    <property type="molecule type" value="Genomic_DNA"/>
</dbReference>
<organism evidence="1 2">
    <name type="scientific">Fomitopsis schrenkii</name>
    <name type="common">Brown rot fungus</name>
    <dbReference type="NCBI Taxonomy" id="2126942"/>
    <lineage>
        <taxon>Eukaryota</taxon>
        <taxon>Fungi</taxon>
        <taxon>Dikarya</taxon>
        <taxon>Basidiomycota</taxon>
        <taxon>Agaricomycotina</taxon>
        <taxon>Agaricomycetes</taxon>
        <taxon>Polyporales</taxon>
        <taxon>Fomitopsis</taxon>
    </lineage>
</organism>
<dbReference type="InterPro" id="IPR012337">
    <property type="entry name" value="RNaseH-like_sf"/>
</dbReference>
<name>S8FCS3_FOMSC</name>